<feature type="domain" description="DUF4159" evidence="1">
    <location>
        <begin position="23"/>
        <end position="213"/>
    </location>
</feature>
<dbReference type="EMBL" id="JBHSCY010000003">
    <property type="protein sequence ID" value="MFC4269825.1"/>
    <property type="molecule type" value="Genomic_DNA"/>
</dbReference>
<organism evidence="2 3">
    <name type="scientific">Polaribacter marinivivus</name>
    <dbReference type="NCBI Taxonomy" id="1524260"/>
    <lineage>
        <taxon>Bacteria</taxon>
        <taxon>Pseudomonadati</taxon>
        <taxon>Bacteroidota</taxon>
        <taxon>Flavobacteriia</taxon>
        <taxon>Flavobacteriales</taxon>
        <taxon>Flavobacteriaceae</taxon>
    </lineage>
</organism>
<dbReference type="Proteomes" id="UP001595826">
    <property type="component" value="Unassembled WGS sequence"/>
</dbReference>
<accession>A0ABV8RBH8</accession>
<dbReference type="RefSeq" id="WP_377411261.1">
    <property type="nucleotide sequence ID" value="NZ_JBHSCY010000003.1"/>
</dbReference>
<comment type="caution">
    <text evidence="2">The sequence shown here is derived from an EMBL/GenBank/DDBJ whole genome shotgun (WGS) entry which is preliminary data.</text>
</comment>
<dbReference type="Pfam" id="PF13709">
    <property type="entry name" value="DUF4159"/>
    <property type="match status" value="1"/>
</dbReference>
<dbReference type="Gene3D" id="3.40.50.12140">
    <property type="entry name" value="Domain of unknown function DUF4159"/>
    <property type="match status" value="1"/>
</dbReference>
<name>A0ABV8RBH8_9FLAO</name>
<dbReference type="InterPro" id="IPR025297">
    <property type="entry name" value="DUF4159"/>
</dbReference>
<reference evidence="3" key="1">
    <citation type="journal article" date="2019" name="Int. J. Syst. Evol. Microbiol.">
        <title>The Global Catalogue of Microorganisms (GCM) 10K type strain sequencing project: providing services to taxonomists for standard genome sequencing and annotation.</title>
        <authorList>
            <consortium name="The Broad Institute Genomics Platform"/>
            <consortium name="The Broad Institute Genome Sequencing Center for Infectious Disease"/>
            <person name="Wu L."/>
            <person name="Ma J."/>
        </authorList>
    </citation>
    <scope>NUCLEOTIDE SEQUENCE [LARGE SCALE GENOMIC DNA]</scope>
    <source>
        <strain evidence="3">CECT 8655</strain>
    </source>
</reference>
<evidence type="ECO:0000259" key="1">
    <source>
        <dbReference type="Pfam" id="PF13709"/>
    </source>
</evidence>
<sequence length="215" mass="24892">MKYLKICFLFVFIFLSKFYAQDVAILKYNGGGDWYANPTAVPNLIKFTNDKIKTNISKNPQSVAANSTDIFNFPILFMTGHGNVYFTDDEANNIRNYLISGGFLHISDNYGLDKFIRKEIKKVFPNLEFTEIPSNHPIYNQTFKFPNGIPKIHEHDKKNAQGFGLFYEGRLIVFYDYETDLSDGWEDQIIHNNPKEVREKALKMGANIIEYAFKN</sequence>
<evidence type="ECO:0000313" key="3">
    <source>
        <dbReference type="Proteomes" id="UP001595826"/>
    </source>
</evidence>
<evidence type="ECO:0000313" key="2">
    <source>
        <dbReference type="EMBL" id="MFC4269825.1"/>
    </source>
</evidence>
<proteinExistence type="predicted"/>
<keyword evidence="3" id="KW-1185">Reference proteome</keyword>
<protein>
    <submittedName>
        <fullName evidence="2">DUF4159 domain-containing protein</fullName>
    </submittedName>
</protein>
<gene>
    <name evidence="2" type="ORF">ACFOWD_12990</name>
</gene>